<dbReference type="Proteomes" id="UP000676776">
    <property type="component" value="Unassembled WGS sequence"/>
</dbReference>
<name>A0ABS3T330_9FLAO</name>
<gene>
    <name evidence="1" type="ORF">J4050_10340</name>
</gene>
<comment type="caution">
    <text evidence="1">The sequence shown here is derived from an EMBL/GenBank/DDBJ whole genome shotgun (WGS) entry which is preliminary data.</text>
</comment>
<sequence>MTIIFVYNANSGLLNILFDVSHKLISPKTYPCSLCALTYNVFKENKTWLKFRKTTSAKFKFLHKDEFEKQYLHSALTYPVVIKKESEQLTTLLSHSDLNSIRTVEELIAKLKGLI</sequence>
<organism evidence="1 2">
    <name type="scientific">Winogradskyella pelagia</name>
    <dbReference type="NCBI Taxonomy" id="2819984"/>
    <lineage>
        <taxon>Bacteria</taxon>
        <taxon>Pseudomonadati</taxon>
        <taxon>Bacteroidota</taxon>
        <taxon>Flavobacteriia</taxon>
        <taxon>Flavobacteriales</taxon>
        <taxon>Flavobacteriaceae</taxon>
        <taxon>Winogradskyella</taxon>
    </lineage>
</organism>
<dbReference type="RefSeq" id="WP_208154504.1">
    <property type="nucleotide sequence ID" value="NZ_JAGEVF010000007.1"/>
</dbReference>
<accession>A0ABS3T330</accession>
<dbReference type="EMBL" id="JAGEVF010000007">
    <property type="protein sequence ID" value="MBO3117147.1"/>
    <property type="molecule type" value="Genomic_DNA"/>
</dbReference>
<reference evidence="1 2" key="1">
    <citation type="submission" date="2021-03" db="EMBL/GenBank/DDBJ databases">
        <title>Winogradskyella sp. nov., isolated from costal sediment.</title>
        <authorList>
            <person name="Gao C."/>
        </authorList>
    </citation>
    <scope>NUCLEOTIDE SEQUENCE [LARGE SCALE GENOMIC DNA]</scope>
    <source>
        <strain evidence="1 2">DF17</strain>
    </source>
</reference>
<keyword evidence="2" id="KW-1185">Reference proteome</keyword>
<proteinExistence type="predicted"/>
<evidence type="ECO:0000313" key="1">
    <source>
        <dbReference type="EMBL" id="MBO3117147.1"/>
    </source>
</evidence>
<evidence type="ECO:0000313" key="2">
    <source>
        <dbReference type="Proteomes" id="UP000676776"/>
    </source>
</evidence>
<protein>
    <submittedName>
        <fullName evidence="1">GTPase</fullName>
    </submittedName>
</protein>